<evidence type="ECO:0000313" key="1">
    <source>
        <dbReference type="EMBL" id="EMD69866.1"/>
    </source>
</evidence>
<sequence>PLNIAYFRLLKRKYSNIVLALVRNCTNYISKKIFLLAFRATLKRSIIKENI</sequence>
<dbReference type="EMBL" id="KB445637">
    <property type="protein sequence ID" value="EMD69866.1"/>
    <property type="molecule type" value="Genomic_DNA"/>
</dbReference>
<organism evidence="1 2">
    <name type="scientific">Cochliobolus sativus (strain ND90Pr / ATCC 201652)</name>
    <name type="common">Common root rot and spot blotch fungus</name>
    <name type="synonym">Bipolaris sorokiniana</name>
    <dbReference type="NCBI Taxonomy" id="665912"/>
    <lineage>
        <taxon>Eukaryota</taxon>
        <taxon>Fungi</taxon>
        <taxon>Dikarya</taxon>
        <taxon>Ascomycota</taxon>
        <taxon>Pezizomycotina</taxon>
        <taxon>Dothideomycetes</taxon>
        <taxon>Pleosporomycetidae</taxon>
        <taxon>Pleosporales</taxon>
        <taxon>Pleosporineae</taxon>
        <taxon>Pleosporaceae</taxon>
        <taxon>Bipolaris</taxon>
    </lineage>
</organism>
<protein>
    <submittedName>
        <fullName evidence="1">Uncharacterized protein</fullName>
    </submittedName>
</protein>
<reference evidence="1 2" key="1">
    <citation type="journal article" date="2012" name="PLoS Pathog.">
        <title>Diverse lifestyles and strategies of plant pathogenesis encoded in the genomes of eighteen Dothideomycetes fungi.</title>
        <authorList>
            <person name="Ohm R.A."/>
            <person name="Feau N."/>
            <person name="Henrissat B."/>
            <person name="Schoch C.L."/>
            <person name="Horwitz B.A."/>
            <person name="Barry K.W."/>
            <person name="Condon B.J."/>
            <person name="Copeland A.C."/>
            <person name="Dhillon B."/>
            <person name="Glaser F."/>
            <person name="Hesse C.N."/>
            <person name="Kosti I."/>
            <person name="LaButti K."/>
            <person name="Lindquist E.A."/>
            <person name="Lucas S."/>
            <person name="Salamov A.A."/>
            <person name="Bradshaw R.E."/>
            <person name="Ciuffetti L."/>
            <person name="Hamelin R.C."/>
            <person name="Kema G.H.J."/>
            <person name="Lawrence C."/>
            <person name="Scott J.A."/>
            <person name="Spatafora J.W."/>
            <person name="Turgeon B.G."/>
            <person name="de Wit P.J.G.M."/>
            <person name="Zhong S."/>
            <person name="Goodwin S.B."/>
            <person name="Grigoriev I.V."/>
        </authorList>
    </citation>
    <scope>NUCLEOTIDE SEQUENCE [LARGE SCALE GENOMIC DNA]</scope>
    <source>
        <strain evidence="2">ND90Pr / ATCC 201652</strain>
    </source>
</reference>
<dbReference type="RefSeq" id="XP_007695066.1">
    <property type="nucleotide sequence ID" value="XM_007696876.1"/>
</dbReference>
<dbReference type="GeneID" id="19140540"/>
<feature type="non-terminal residue" evidence="1">
    <location>
        <position position="1"/>
    </location>
</feature>
<dbReference type="OrthoDB" id="3692205at2759"/>
<dbReference type="HOGENOM" id="CLU_208795_0_0_1"/>
<keyword evidence="2" id="KW-1185">Reference proteome</keyword>
<proteinExistence type="predicted"/>
<dbReference type="KEGG" id="bsc:COCSADRAFT_75967"/>
<name>M2TL40_COCSN</name>
<gene>
    <name evidence="1" type="ORF">COCSADRAFT_75967</name>
</gene>
<dbReference type="Proteomes" id="UP000016934">
    <property type="component" value="Unassembled WGS sequence"/>
</dbReference>
<accession>M2TL40</accession>
<evidence type="ECO:0000313" key="2">
    <source>
        <dbReference type="Proteomes" id="UP000016934"/>
    </source>
</evidence>
<dbReference type="AlphaFoldDB" id="M2TL40"/>
<reference evidence="2" key="2">
    <citation type="journal article" date="2013" name="PLoS Genet.">
        <title>Comparative genome structure, secondary metabolite, and effector coding capacity across Cochliobolus pathogens.</title>
        <authorList>
            <person name="Condon B.J."/>
            <person name="Leng Y."/>
            <person name="Wu D."/>
            <person name="Bushley K.E."/>
            <person name="Ohm R.A."/>
            <person name="Otillar R."/>
            <person name="Martin J."/>
            <person name="Schackwitz W."/>
            <person name="Grimwood J."/>
            <person name="MohdZainudin N."/>
            <person name="Xue C."/>
            <person name="Wang R."/>
            <person name="Manning V.A."/>
            <person name="Dhillon B."/>
            <person name="Tu Z.J."/>
            <person name="Steffenson B.J."/>
            <person name="Salamov A."/>
            <person name="Sun H."/>
            <person name="Lowry S."/>
            <person name="LaButti K."/>
            <person name="Han J."/>
            <person name="Copeland A."/>
            <person name="Lindquist E."/>
            <person name="Barry K."/>
            <person name="Schmutz J."/>
            <person name="Baker S.E."/>
            <person name="Ciuffetti L.M."/>
            <person name="Grigoriev I.V."/>
            <person name="Zhong S."/>
            <person name="Turgeon B.G."/>
        </authorList>
    </citation>
    <scope>NUCLEOTIDE SEQUENCE [LARGE SCALE GENOMIC DNA]</scope>
    <source>
        <strain evidence="2">ND90Pr / ATCC 201652</strain>
    </source>
</reference>